<geneLocation type="plasmid" evidence="1 2">
    <name>pSros1</name>
</geneLocation>
<evidence type="ECO:0000313" key="1">
    <source>
        <dbReference type="EMBL" id="EST17996.1"/>
    </source>
</evidence>
<dbReference type="Proteomes" id="UP000017984">
    <property type="component" value="Plasmid pSros1"/>
</dbReference>
<protein>
    <submittedName>
        <fullName evidence="1">Uncharacterized protein</fullName>
    </submittedName>
</protein>
<reference evidence="1 2" key="1">
    <citation type="journal article" date="2014" name="Genome Announc.">
        <title>Draft Genome Sequence of Streptomyces roseochromogenes subsp. oscitans DS 12.976, Producer of the Aminocoumarin Antibiotic Clorobiocin.</title>
        <authorList>
            <person name="Ruckert C."/>
            <person name="Kalinowski J."/>
            <person name="Heide L."/>
            <person name="Apel A.K."/>
        </authorList>
    </citation>
    <scope>NUCLEOTIDE SEQUENCE [LARGE SCALE GENOMIC DNA]</scope>
    <source>
        <strain evidence="1 2">DS 12.976</strain>
        <plasmid evidence="1">pSros1</plasmid>
    </source>
</reference>
<dbReference type="PATRIC" id="fig|1352936.5.peg.9536"/>
<keyword evidence="1" id="KW-0614">Plasmid</keyword>
<accession>V6JFP2</accession>
<dbReference type="EMBL" id="AWQX01000399">
    <property type="protein sequence ID" value="EST17996.1"/>
    <property type="molecule type" value="Genomic_DNA"/>
</dbReference>
<gene>
    <name evidence="1" type="ORF">M878_45855</name>
</gene>
<sequence length="183" mass="20541">MQEGLMRLQPVPADELDESWLRWRPVEPRFRPTPGGRLTALRRSVFENALAAIKPGRPIKVTTYVFADLGVDTDGTHALLAEHARERGWSVDRERFTDEPTGGSASTRPQFNLAVRRAGSGFVDGVLALGRDSMPSTDEAYEAYLHWLHRHYAFIAFLQPTTGRTQWRQNAGNVTSDHGGRRS</sequence>
<evidence type="ECO:0000313" key="2">
    <source>
        <dbReference type="Proteomes" id="UP000017984"/>
    </source>
</evidence>
<keyword evidence="2" id="KW-1185">Reference proteome</keyword>
<dbReference type="HOGENOM" id="CLU_1474413_0_0_11"/>
<organism evidence="1 2">
    <name type="scientific">Streptomyces roseochromogenus subsp. oscitans DS 12.976</name>
    <dbReference type="NCBI Taxonomy" id="1352936"/>
    <lineage>
        <taxon>Bacteria</taxon>
        <taxon>Bacillati</taxon>
        <taxon>Actinomycetota</taxon>
        <taxon>Actinomycetes</taxon>
        <taxon>Kitasatosporales</taxon>
        <taxon>Streptomycetaceae</taxon>
        <taxon>Streptomyces</taxon>
    </lineage>
</organism>
<dbReference type="AlphaFoldDB" id="V6JFP2"/>
<proteinExistence type="predicted"/>
<comment type="caution">
    <text evidence="1">The sequence shown here is derived from an EMBL/GenBank/DDBJ whole genome shotgun (WGS) entry which is preliminary data.</text>
</comment>
<name>V6JFP2_STRRC</name>